<dbReference type="EMBL" id="OX395127">
    <property type="protein sequence ID" value="CAI5767707.1"/>
    <property type="molecule type" value="Genomic_DNA"/>
</dbReference>
<protein>
    <submittedName>
        <fullName evidence="1">Uncharacterized protein</fullName>
    </submittedName>
</protein>
<sequence length="69" mass="7749">MMGLTHLFLTESSKPNVQKMLLMQKGTIWPGIVVIPWTEPSADGRSLACARCLDPSIRCMTTQVMMCHR</sequence>
<evidence type="ECO:0000313" key="1">
    <source>
        <dbReference type="EMBL" id="CAI5767707.1"/>
    </source>
</evidence>
<gene>
    <name evidence="1" type="ORF">PODLI_1B006569</name>
</gene>
<proteinExistence type="predicted"/>
<name>A0AA35P0Z9_9SAUR</name>
<dbReference type="AlphaFoldDB" id="A0AA35P0Z9"/>
<dbReference type="Proteomes" id="UP001178461">
    <property type="component" value="Chromosome 2"/>
</dbReference>
<reference evidence="1" key="1">
    <citation type="submission" date="2022-12" db="EMBL/GenBank/DDBJ databases">
        <authorList>
            <person name="Alioto T."/>
            <person name="Alioto T."/>
            <person name="Gomez Garrido J."/>
        </authorList>
    </citation>
    <scope>NUCLEOTIDE SEQUENCE</scope>
</reference>
<keyword evidence="2" id="KW-1185">Reference proteome</keyword>
<organism evidence="1 2">
    <name type="scientific">Podarcis lilfordi</name>
    <name type="common">Lilford's wall lizard</name>
    <dbReference type="NCBI Taxonomy" id="74358"/>
    <lineage>
        <taxon>Eukaryota</taxon>
        <taxon>Metazoa</taxon>
        <taxon>Chordata</taxon>
        <taxon>Craniata</taxon>
        <taxon>Vertebrata</taxon>
        <taxon>Euteleostomi</taxon>
        <taxon>Lepidosauria</taxon>
        <taxon>Squamata</taxon>
        <taxon>Bifurcata</taxon>
        <taxon>Unidentata</taxon>
        <taxon>Episquamata</taxon>
        <taxon>Laterata</taxon>
        <taxon>Lacertibaenia</taxon>
        <taxon>Lacertidae</taxon>
        <taxon>Podarcis</taxon>
    </lineage>
</organism>
<evidence type="ECO:0000313" key="2">
    <source>
        <dbReference type="Proteomes" id="UP001178461"/>
    </source>
</evidence>
<accession>A0AA35P0Z9</accession>